<sequence>MSQVLNDAYGEEDCETGLFPRTVKHSSEFHVLACRNPLSDVFRTETPRLPLITFAACIYVPGQKMPPPHFEVWDHKILMSSYGVYGMFVYMVYWKCKFSSKSYAYSNYPHPFIWVMS</sequence>
<accession>A0AAV6JEL9</accession>
<evidence type="ECO:0000313" key="3">
    <source>
        <dbReference type="Proteomes" id="UP000823749"/>
    </source>
</evidence>
<keyword evidence="1" id="KW-0812">Transmembrane</keyword>
<keyword evidence="1" id="KW-1133">Transmembrane helix</keyword>
<proteinExistence type="predicted"/>
<dbReference type="EMBL" id="JACTNZ010000007">
    <property type="protein sequence ID" value="KAG5538837.1"/>
    <property type="molecule type" value="Genomic_DNA"/>
</dbReference>
<reference evidence="2" key="1">
    <citation type="submission" date="2020-08" db="EMBL/GenBank/DDBJ databases">
        <title>Plant Genome Project.</title>
        <authorList>
            <person name="Zhang R.-G."/>
        </authorList>
    </citation>
    <scope>NUCLEOTIDE SEQUENCE</scope>
    <source>
        <strain evidence="2">WSP0</strain>
        <tissue evidence="2">Leaf</tissue>
    </source>
</reference>
<feature type="transmembrane region" description="Helical" evidence="1">
    <location>
        <begin position="77"/>
        <end position="94"/>
    </location>
</feature>
<protein>
    <submittedName>
        <fullName evidence="2">Uncharacterized protein</fullName>
    </submittedName>
</protein>
<comment type="caution">
    <text evidence="2">The sequence shown here is derived from an EMBL/GenBank/DDBJ whole genome shotgun (WGS) entry which is preliminary data.</text>
</comment>
<dbReference type="AlphaFoldDB" id="A0AAV6JEL9"/>
<name>A0AAV6JEL9_9ERIC</name>
<keyword evidence="1" id="KW-0472">Membrane</keyword>
<organism evidence="2 3">
    <name type="scientific">Rhododendron griersonianum</name>
    <dbReference type="NCBI Taxonomy" id="479676"/>
    <lineage>
        <taxon>Eukaryota</taxon>
        <taxon>Viridiplantae</taxon>
        <taxon>Streptophyta</taxon>
        <taxon>Embryophyta</taxon>
        <taxon>Tracheophyta</taxon>
        <taxon>Spermatophyta</taxon>
        <taxon>Magnoliopsida</taxon>
        <taxon>eudicotyledons</taxon>
        <taxon>Gunneridae</taxon>
        <taxon>Pentapetalae</taxon>
        <taxon>asterids</taxon>
        <taxon>Ericales</taxon>
        <taxon>Ericaceae</taxon>
        <taxon>Ericoideae</taxon>
        <taxon>Rhodoreae</taxon>
        <taxon>Rhododendron</taxon>
    </lineage>
</organism>
<evidence type="ECO:0000313" key="2">
    <source>
        <dbReference type="EMBL" id="KAG5538837.1"/>
    </source>
</evidence>
<gene>
    <name evidence="2" type="ORF">RHGRI_019403</name>
</gene>
<keyword evidence="3" id="KW-1185">Reference proteome</keyword>
<dbReference type="Proteomes" id="UP000823749">
    <property type="component" value="Chromosome 7"/>
</dbReference>
<evidence type="ECO:0000256" key="1">
    <source>
        <dbReference type="SAM" id="Phobius"/>
    </source>
</evidence>